<evidence type="ECO:0000256" key="1">
    <source>
        <dbReference type="ARBA" id="ARBA00023125"/>
    </source>
</evidence>
<feature type="DNA-binding region" description="H-T-H motif" evidence="2">
    <location>
        <begin position="43"/>
        <end position="62"/>
    </location>
</feature>
<dbReference type="InterPro" id="IPR001647">
    <property type="entry name" value="HTH_TetR"/>
</dbReference>
<dbReference type="EMBL" id="JBHSDL010000012">
    <property type="protein sequence ID" value="MFC4374431.1"/>
    <property type="molecule type" value="Genomic_DNA"/>
</dbReference>
<dbReference type="RefSeq" id="WP_378559443.1">
    <property type="nucleotide sequence ID" value="NZ_JBHSDL010000012.1"/>
</dbReference>
<sequence length="220" mass="23732">MDAVATQRAYGGVSAEQRRAQRREALLDAALDIVAEDGQAKLTVAGLCARAGLNERYYYESFQHRDGVLEALLDRIAEELTAAIVTALTGAPPDSRAQAHAAIEAGIAVLVDDPRKARAALIAGMATPELRARTARTVRAFARLVAAQGTGFYGGEVPRQLVDFRAIYLVGGLVQTLTAWLAGDLELTRDELIDQVTDVFVLLGDDLADRYRPTPDRANQ</sequence>
<name>A0ABV8VFB2_9NOCA</name>
<dbReference type="PANTHER" id="PTHR30055:SF226">
    <property type="entry name" value="HTH-TYPE TRANSCRIPTIONAL REGULATOR PKSA"/>
    <property type="match status" value="1"/>
</dbReference>
<proteinExistence type="predicted"/>
<evidence type="ECO:0000313" key="4">
    <source>
        <dbReference type="EMBL" id="MFC4374431.1"/>
    </source>
</evidence>
<dbReference type="InterPro" id="IPR036271">
    <property type="entry name" value="Tet_transcr_reg_TetR-rel_C_sf"/>
</dbReference>
<dbReference type="PROSITE" id="PS50977">
    <property type="entry name" value="HTH_TETR_2"/>
    <property type="match status" value="1"/>
</dbReference>
<organism evidence="4 5">
    <name type="scientific">Nocardia halotolerans</name>
    <dbReference type="NCBI Taxonomy" id="1755878"/>
    <lineage>
        <taxon>Bacteria</taxon>
        <taxon>Bacillati</taxon>
        <taxon>Actinomycetota</taxon>
        <taxon>Actinomycetes</taxon>
        <taxon>Mycobacteriales</taxon>
        <taxon>Nocardiaceae</taxon>
        <taxon>Nocardia</taxon>
    </lineage>
</organism>
<evidence type="ECO:0000259" key="3">
    <source>
        <dbReference type="PROSITE" id="PS50977"/>
    </source>
</evidence>
<dbReference type="Proteomes" id="UP001595844">
    <property type="component" value="Unassembled WGS sequence"/>
</dbReference>
<dbReference type="InterPro" id="IPR009057">
    <property type="entry name" value="Homeodomain-like_sf"/>
</dbReference>
<reference evidence="5" key="1">
    <citation type="journal article" date="2019" name="Int. J. Syst. Evol. Microbiol.">
        <title>The Global Catalogue of Microorganisms (GCM) 10K type strain sequencing project: providing services to taxonomists for standard genome sequencing and annotation.</title>
        <authorList>
            <consortium name="The Broad Institute Genomics Platform"/>
            <consortium name="The Broad Institute Genome Sequencing Center for Infectious Disease"/>
            <person name="Wu L."/>
            <person name="Ma J."/>
        </authorList>
    </citation>
    <scope>NUCLEOTIDE SEQUENCE [LARGE SCALE GENOMIC DNA]</scope>
    <source>
        <strain evidence="5">IBRC-M 10490</strain>
    </source>
</reference>
<evidence type="ECO:0000256" key="2">
    <source>
        <dbReference type="PROSITE-ProRule" id="PRU00335"/>
    </source>
</evidence>
<feature type="domain" description="HTH tetR-type" evidence="3">
    <location>
        <begin position="20"/>
        <end position="80"/>
    </location>
</feature>
<comment type="caution">
    <text evidence="4">The sequence shown here is derived from an EMBL/GenBank/DDBJ whole genome shotgun (WGS) entry which is preliminary data.</text>
</comment>
<dbReference type="SUPFAM" id="SSF48498">
    <property type="entry name" value="Tetracyclin repressor-like, C-terminal domain"/>
    <property type="match status" value="1"/>
</dbReference>
<keyword evidence="1 2" id="KW-0238">DNA-binding</keyword>
<dbReference type="Gene3D" id="1.10.10.60">
    <property type="entry name" value="Homeodomain-like"/>
    <property type="match status" value="1"/>
</dbReference>
<dbReference type="InterPro" id="IPR050109">
    <property type="entry name" value="HTH-type_TetR-like_transc_reg"/>
</dbReference>
<dbReference type="Gene3D" id="1.10.357.10">
    <property type="entry name" value="Tetracycline Repressor, domain 2"/>
    <property type="match status" value="1"/>
</dbReference>
<keyword evidence="5" id="KW-1185">Reference proteome</keyword>
<evidence type="ECO:0000313" key="5">
    <source>
        <dbReference type="Proteomes" id="UP001595844"/>
    </source>
</evidence>
<accession>A0ABV8VFB2</accession>
<dbReference type="SUPFAM" id="SSF46689">
    <property type="entry name" value="Homeodomain-like"/>
    <property type="match status" value="1"/>
</dbReference>
<dbReference type="PANTHER" id="PTHR30055">
    <property type="entry name" value="HTH-TYPE TRANSCRIPTIONAL REGULATOR RUTR"/>
    <property type="match status" value="1"/>
</dbReference>
<protein>
    <submittedName>
        <fullName evidence="4">TetR/AcrR family transcriptional regulator</fullName>
    </submittedName>
</protein>
<gene>
    <name evidence="4" type="ORF">ACFO5K_09975</name>
</gene>